<dbReference type="EMBL" id="CP061799">
    <property type="protein sequence ID" value="QTA79691.1"/>
    <property type="molecule type" value="Genomic_DNA"/>
</dbReference>
<proteinExistence type="predicted"/>
<protein>
    <submittedName>
        <fullName evidence="1">Uncharacterized protein</fullName>
    </submittedName>
</protein>
<keyword evidence="2" id="KW-1185">Reference proteome</keyword>
<evidence type="ECO:0000313" key="1">
    <source>
        <dbReference type="EMBL" id="QTA79691.1"/>
    </source>
</evidence>
<evidence type="ECO:0000313" key="2">
    <source>
        <dbReference type="Proteomes" id="UP000663720"/>
    </source>
</evidence>
<dbReference type="KEGG" id="dli:dnl_19670"/>
<dbReference type="AlphaFoldDB" id="A0A975GFV0"/>
<reference evidence="1" key="1">
    <citation type="journal article" date="2021" name="Microb. Physiol.">
        <title>Proteogenomic Insights into the Physiology of Marine, Sulfate-Reducing, Filamentous Desulfonema limicola and Desulfonema magnum.</title>
        <authorList>
            <person name="Schnaars V."/>
            <person name="Wohlbrand L."/>
            <person name="Scheve S."/>
            <person name="Hinrichs C."/>
            <person name="Reinhardt R."/>
            <person name="Rabus R."/>
        </authorList>
    </citation>
    <scope>NUCLEOTIDE SEQUENCE</scope>
    <source>
        <strain evidence="1">5ac10</strain>
    </source>
</reference>
<dbReference type="Proteomes" id="UP000663720">
    <property type="component" value="Chromosome"/>
</dbReference>
<accession>A0A975GFV0</accession>
<gene>
    <name evidence="1" type="ORF">dnl_19670</name>
</gene>
<sequence>MIKAYRFLIHAEIEYYFESVIKNTANEALDKWQNDYEIKKPLLSILAFHNISFSNIPTRASEINSGNDLRFRIFKCVNAFKDIIKKIMA</sequence>
<name>A0A975GFV0_9BACT</name>
<organism evidence="1 2">
    <name type="scientific">Desulfonema limicola</name>
    <dbReference type="NCBI Taxonomy" id="45656"/>
    <lineage>
        <taxon>Bacteria</taxon>
        <taxon>Pseudomonadati</taxon>
        <taxon>Thermodesulfobacteriota</taxon>
        <taxon>Desulfobacteria</taxon>
        <taxon>Desulfobacterales</taxon>
        <taxon>Desulfococcaceae</taxon>
        <taxon>Desulfonema</taxon>
    </lineage>
</organism>